<organism evidence="1 2">
    <name type="scientific">Hymenolepis diminuta</name>
    <name type="common">Rat tapeworm</name>
    <dbReference type="NCBI Taxonomy" id="6216"/>
    <lineage>
        <taxon>Eukaryota</taxon>
        <taxon>Metazoa</taxon>
        <taxon>Spiralia</taxon>
        <taxon>Lophotrochozoa</taxon>
        <taxon>Platyhelminthes</taxon>
        <taxon>Cestoda</taxon>
        <taxon>Eucestoda</taxon>
        <taxon>Cyclophyllidea</taxon>
        <taxon>Hymenolepididae</taxon>
        <taxon>Hymenolepis</taxon>
    </lineage>
</organism>
<evidence type="ECO:0000313" key="1">
    <source>
        <dbReference type="EMBL" id="VUZ38994.1"/>
    </source>
</evidence>
<dbReference type="EMBL" id="CABIJS010000011">
    <property type="protein sequence ID" value="VUZ38994.1"/>
    <property type="molecule type" value="Genomic_DNA"/>
</dbReference>
<protein>
    <submittedName>
        <fullName evidence="1">Uncharacterized protein</fullName>
    </submittedName>
</protein>
<evidence type="ECO:0000313" key="2">
    <source>
        <dbReference type="Proteomes" id="UP000321570"/>
    </source>
</evidence>
<sequence>MSFSPSYYFIKPSAFIKIPDPAAAEDVTVNVPEFIQDPKSAKFFESRKLDLFEYERYSKFVLPEEFDELAHCETLQVKKEFFGQNLLLFKTHFICPKLVIKHDEDLYEFARAVNFHSDKFDFDIFTEKQFITLNFTSLHQVKLWLLLRVSLLKLIKIDLNMKLKEMGRGAKMANLTRDTTLTNSDAMPMRMMHKIAVSMSQSAQFMTQPNPSLE</sequence>
<reference evidence="1 2" key="1">
    <citation type="submission" date="2019-07" db="EMBL/GenBank/DDBJ databases">
        <authorList>
            <person name="Jastrzebski P J."/>
            <person name="Paukszto L."/>
            <person name="Jastrzebski P J."/>
        </authorList>
    </citation>
    <scope>NUCLEOTIDE SEQUENCE [LARGE SCALE GENOMIC DNA]</scope>
    <source>
        <strain evidence="1 2">WMS-il1</strain>
    </source>
</reference>
<proteinExistence type="predicted"/>
<gene>
    <name evidence="1" type="ORF">WMSIL1_LOCUS508</name>
</gene>
<accession>A0A564XXF5</accession>
<dbReference type="Proteomes" id="UP000321570">
    <property type="component" value="Unassembled WGS sequence"/>
</dbReference>
<keyword evidence="2" id="KW-1185">Reference proteome</keyword>
<dbReference type="AlphaFoldDB" id="A0A564XXF5"/>
<name>A0A564XXF5_HYMDI</name>